<dbReference type="Proteomes" id="UP001152795">
    <property type="component" value="Unassembled WGS sequence"/>
</dbReference>
<keyword evidence="2" id="KW-1185">Reference proteome</keyword>
<comment type="caution">
    <text evidence="1">The sequence shown here is derived from an EMBL/GenBank/DDBJ whole genome shotgun (WGS) entry which is preliminary data.</text>
</comment>
<accession>A0A6S7G918</accession>
<sequence length="938" mass="106746">MEDYDDIELEETEKTYPQYDNLNYDDLTIAFNLLDTKVKGEAMYGDDPIVITDLKSELDYVKNLMERRAIAETTFTEGNDGTVNISGPSGSTTVQGVDFVEDPNNLLPDVLDAFNESFDTKWDEIEARLEILNKISTANKKRDFENQVERVQAVARVIKGKEGLILDPRNRYVRELIKRSSVRTLKNGTEVLVFRSEQGINKSGTQIMKRGKTEIPVYSKDSPALREYKDLLKKIKEVPTDPDNIIGSDESIYEDTKEEPQFDDSDEEYANRENMELIDIGVKLGDLPGLTMQENNELRGVLNPPDGSSIEGRTGPNGALQIQADYFDEAIGETVERATSAEGTTEYNALIERIDSLKEARDRTLEQRTVEEAREAQLEDISRLRRFIDWVGKEKIANYQSFDKDLRESETTEETQDINEEINYVQELRRRKILEIYESKDLTREQLAEKFPDLSNLSYDDLMDRGDRLLNEIILSNLDEDSFKEKSEELRYVRMLSNDYQRESNLNKLFNLRDKVKKRDLIKRDDRRRLQRLRLWARENAGILSAVLISSSAVIIGLVASTRNILWKVGDTTEKLDKGISELVSHQIELPPVFQKIADGVELAADNIWIIIIKVAGETAYDCSGESLYEIYKDLWLTLGDRNKMTEQGLASENLRKLISGDDSGVKVGDVGKVADALLHSVYGSKLRKPIDKIIADHGLYTPFSMNNNPMYILTLPQSDEIMTAQGGEAKNNYKLDNLELEYETIENDALASEVSRMYSTGRSLSYKHVTLMRTSNWDKDLTIVNENINIPRKSMSAIVLLFTKRVRTDSEEYIYPNIDKVNLTIEGVSNAVFSQGLPKNRFFEGAKRFFCPMCEKSMADEFMSISKFFTNGFALVIDLRSTQDDTTGGGKKIVNTQSGVLLEIKKRATTADVQCNIFIVSDALLNFANRDLSSIQY</sequence>
<evidence type="ECO:0000313" key="1">
    <source>
        <dbReference type="EMBL" id="CAB3987343.1"/>
    </source>
</evidence>
<dbReference type="OrthoDB" id="5989505at2759"/>
<dbReference type="AlphaFoldDB" id="A0A6S7G918"/>
<reference evidence="1" key="1">
    <citation type="submission" date="2020-04" db="EMBL/GenBank/DDBJ databases">
        <authorList>
            <person name="Alioto T."/>
            <person name="Alioto T."/>
            <person name="Gomez Garrido J."/>
        </authorList>
    </citation>
    <scope>NUCLEOTIDE SEQUENCE</scope>
    <source>
        <strain evidence="1">A484AB</strain>
    </source>
</reference>
<name>A0A6S7G918_PARCT</name>
<protein>
    <submittedName>
        <fullName evidence="1">Uncharacterized protein</fullName>
    </submittedName>
</protein>
<dbReference type="EMBL" id="CACRXK020001158">
    <property type="protein sequence ID" value="CAB3987343.1"/>
    <property type="molecule type" value="Genomic_DNA"/>
</dbReference>
<evidence type="ECO:0000313" key="2">
    <source>
        <dbReference type="Proteomes" id="UP001152795"/>
    </source>
</evidence>
<proteinExistence type="predicted"/>
<organism evidence="1 2">
    <name type="scientific">Paramuricea clavata</name>
    <name type="common">Red gorgonian</name>
    <name type="synonym">Violescent sea-whip</name>
    <dbReference type="NCBI Taxonomy" id="317549"/>
    <lineage>
        <taxon>Eukaryota</taxon>
        <taxon>Metazoa</taxon>
        <taxon>Cnidaria</taxon>
        <taxon>Anthozoa</taxon>
        <taxon>Octocorallia</taxon>
        <taxon>Malacalcyonacea</taxon>
        <taxon>Plexauridae</taxon>
        <taxon>Paramuricea</taxon>
    </lineage>
</organism>
<gene>
    <name evidence="1" type="ORF">PACLA_8A038522</name>
</gene>